<protein>
    <submittedName>
        <fullName evidence="1">Uncharacterized protein</fullName>
    </submittedName>
</protein>
<dbReference type="Proteomes" id="UP001169069">
    <property type="component" value="Unassembled WGS sequence"/>
</dbReference>
<name>A0ABT7QWH4_9BACT</name>
<dbReference type="EMBL" id="JAQIBD010000001">
    <property type="protein sequence ID" value="MDM5271181.1"/>
    <property type="molecule type" value="Genomic_DNA"/>
</dbReference>
<reference evidence="1" key="1">
    <citation type="submission" date="2023-01" db="EMBL/GenBank/DDBJ databases">
        <title>Sulfurovum sp. zt1-1 genome assembly.</title>
        <authorList>
            <person name="Wang J."/>
        </authorList>
    </citation>
    <scope>NUCLEOTIDE SEQUENCE</scope>
    <source>
        <strain evidence="1">Zt1-1</strain>
    </source>
</reference>
<evidence type="ECO:0000313" key="2">
    <source>
        <dbReference type="Proteomes" id="UP001169069"/>
    </source>
</evidence>
<comment type="caution">
    <text evidence="1">The sequence shown here is derived from an EMBL/GenBank/DDBJ whole genome shotgun (WGS) entry which is preliminary data.</text>
</comment>
<evidence type="ECO:0000313" key="1">
    <source>
        <dbReference type="EMBL" id="MDM5271181.1"/>
    </source>
</evidence>
<sequence length="96" mass="10287">MSKTTTLIKTIKLPHTNDGKITIVNINEPYGEFSTPVTSIGISLDDSDPEWIVHIPIAKIDELIAALQEAKKVCEQSDTGYHLHDELGADTGGGGA</sequence>
<proteinExistence type="predicted"/>
<accession>A0ABT7QWH4</accession>
<gene>
    <name evidence="1" type="ORF">PGH07_03240</name>
</gene>
<dbReference type="RefSeq" id="WP_289412502.1">
    <property type="nucleotide sequence ID" value="NZ_JAQIBD010000001.1"/>
</dbReference>
<organism evidence="1 2">
    <name type="scientific">Sulfurovum zhangzhouensis</name>
    <dbReference type="NCBI Taxonomy" id="3019067"/>
    <lineage>
        <taxon>Bacteria</taxon>
        <taxon>Pseudomonadati</taxon>
        <taxon>Campylobacterota</taxon>
        <taxon>Epsilonproteobacteria</taxon>
        <taxon>Campylobacterales</taxon>
        <taxon>Sulfurovaceae</taxon>
        <taxon>Sulfurovum</taxon>
    </lineage>
</organism>
<keyword evidence="2" id="KW-1185">Reference proteome</keyword>